<dbReference type="EMBL" id="JAWNGG020000385">
    <property type="protein sequence ID" value="KAK9293700.1"/>
    <property type="molecule type" value="Genomic_DNA"/>
</dbReference>
<protein>
    <submittedName>
        <fullName evidence="1">Uncharacterized protein</fullName>
    </submittedName>
</protein>
<accession>A0AAW0Z7Z3</accession>
<keyword evidence="2" id="KW-1185">Reference proteome</keyword>
<comment type="caution">
    <text evidence="1">The sequence shown here is derived from an EMBL/GenBank/DDBJ whole genome shotgun (WGS) entry which is preliminary data.</text>
</comment>
<dbReference type="Proteomes" id="UP001432146">
    <property type="component" value="Unassembled WGS sequence"/>
</dbReference>
<dbReference type="AlphaFoldDB" id="A0AAW0Z7Z3"/>
<dbReference type="InterPro" id="IPR036691">
    <property type="entry name" value="Endo/exonu/phosph_ase_sf"/>
</dbReference>
<dbReference type="SUPFAM" id="SSF56219">
    <property type="entry name" value="DNase I-like"/>
    <property type="match status" value="1"/>
</dbReference>
<evidence type="ECO:0000313" key="1">
    <source>
        <dbReference type="EMBL" id="KAK9293700.1"/>
    </source>
</evidence>
<reference evidence="1 2" key="1">
    <citation type="submission" date="2024-05" db="EMBL/GenBank/DDBJ databases">
        <title>The nuclear and mitochondrial genome assemblies of Tetragonisca angustula (Apidae: Meliponini), a tiny yet remarkable pollinator in the Neotropics.</title>
        <authorList>
            <person name="Ferrari R."/>
            <person name="Ricardo P.C."/>
            <person name="Dias F.C."/>
            <person name="Araujo N.S."/>
            <person name="Soares D.O."/>
            <person name="Zhou Q.-S."/>
            <person name="Zhu C.-D."/>
            <person name="Coutinho L."/>
            <person name="Airas M.C."/>
            <person name="Batista T.M."/>
        </authorList>
    </citation>
    <scope>NUCLEOTIDE SEQUENCE [LARGE SCALE GENOMIC DNA]</scope>
    <source>
        <strain evidence="1">ASF017062</strain>
        <tissue evidence="1">Abdomen</tissue>
    </source>
</reference>
<evidence type="ECO:0000313" key="2">
    <source>
        <dbReference type="Proteomes" id="UP001432146"/>
    </source>
</evidence>
<gene>
    <name evidence="1" type="ORF">QLX08_011419</name>
</gene>
<organism evidence="1 2">
    <name type="scientific">Tetragonisca angustula</name>
    <dbReference type="NCBI Taxonomy" id="166442"/>
    <lineage>
        <taxon>Eukaryota</taxon>
        <taxon>Metazoa</taxon>
        <taxon>Ecdysozoa</taxon>
        <taxon>Arthropoda</taxon>
        <taxon>Hexapoda</taxon>
        <taxon>Insecta</taxon>
        <taxon>Pterygota</taxon>
        <taxon>Neoptera</taxon>
        <taxon>Endopterygota</taxon>
        <taxon>Hymenoptera</taxon>
        <taxon>Apocrita</taxon>
        <taxon>Aculeata</taxon>
        <taxon>Apoidea</taxon>
        <taxon>Anthophila</taxon>
        <taxon>Apidae</taxon>
        <taxon>Tetragonisca</taxon>
    </lineage>
</organism>
<proteinExistence type="predicted"/>
<name>A0AAW0Z7Z3_9HYME</name>
<sequence length="156" mass="17101">MPGTDIRGLQCEIFPQGLFQNVKGKAIAYHAASLDLWFLNNGNLSTYVHWQGVSIVNISWASPAAVQGIPTRSVREGMKKLSDHSYITILLFTMCGAPVVVQNCPSEPDVYEQPQQMGPTLMKMDKDILVAGSVGWLSSRCRSGGRICSARDENDI</sequence>
<dbReference type="Gene3D" id="3.60.10.10">
    <property type="entry name" value="Endonuclease/exonuclease/phosphatase"/>
    <property type="match status" value="1"/>
</dbReference>